<dbReference type="Gene3D" id="3.40.30.10">
    <property type="entry name" value="Glutaredoxin"/>
    <property type="match status" value="1"/>
</dbReference>
<dbReference type="EMBL" id="LN899821">
    <property type="protein sequence ID" value="CUV21113.1"/>
    <property type="molecule type" value="Genomic_DNA"/>
</dbReference>
<dbReference type="Gene3D" id="1.20.1050.10">
    <property type="match status" value="1"/>
</dbReference>
<evidence type="ECO:0000259" key="2">
    <source>
        <dbReference type="PROSITE" id="PS50405"/>
    </source>
</evidence>
<dbReference type="GO" id="GO:0004364">
    <property type="term" value="F:glutathione transferase activity"/>
    <property type="evidence" value="ECO:0007669"/>
    <property type="project" value="UniProtKB-EC"/>
</dbReference>
<protein>
    <submittedName>
        <fullName evidence="3">Glutathione S-transferase GST-6.0</fullName>
        <ecNumber evidence="3">2.5.1.18</ecNumber>
    </submittedName>
</protein>
<dbReference type="InterPro" id="IPR036282">
    <property type="entry name" value="Glutathione-S-Trfase_C_sf"/>
</dbReference>
<dbReference type="NCBIfam" id="NF007831">
    <property type="entry name" value="PRK10542.1"/>
    <property type="match status" value="1"/>
</dbReference>
<dbReference type="EC" id="2.5.1.18" evidence="3"/>
<dbReference type="InterPro" id="IPR040079">
    <property type="entry name" value="Glutathione_S-Trfase"/>
</dbReference>
<evidence type="ECO:0000259" key="1">
    <source>
        <dbReference type="PROSITE" id="PS50404"/>
    </source>
</evidence>
<accession>A0A0S4UH01</accession>
<dbReference type="Pfam" id="PF13409">
    <property type="entry name" value="GST_N_2"/>
    <property type="match status" value="1"/>
</dbReference>
<dbReference type="InterPro" id="IPR004045">
    <property type="entry name" value="Glutathione_S-Trfase_N"/>
</dbReference>
<dbReference type="InterPro" id="IPR010987">
    <property type="entry name" value="Glutathione-S-Trfase_C-like"/>
</dbReference>
<reference evidence="3" key="1">
    <citation type="submission" date="2015-10" db="EMBL/GenBank/DDBJ databases">
        <authorList>
            <person name="Gilbert D.G."/>
        </authorList>
    </citation>
    <scope>NUCLEOTIDE SEQUENCE</scope>
    <source>
        <strain evidence="3">Phyl III-seqv23</strain>
    </source>
</reference>
<feature type="domain" description="GST N-terminal" evidence="1">
    <location>
        <begin position="24"/>
        <end position="106"/>
    </location>
</feature>
<dbReference type="PANTHER" id="PTHR44051:SF8">
    <property type="entry name" value="GLUTATHIONE S-TRANSFERASE GSTA"/>
    <property type="match status" value="1"/>
</dbReference>
<dbReference type="PANTHER" id="PTHR44051">
    <property type="entry name" value="GLUTATHIONE S-TRANSFERASE-RELATED"/>
    <property type="match status" value="1"/>
</dbReference>
<organism evidence="3">
    <name type="scientific">Ralstonia solanacearum</name>
    <name type="common">Pseudomonas solanacearum</name>
    <dbReference type="NCBI Taxonomy" id="305"/>
    <lineage>
        <taxon>Bacteria</taxon>
        <taxon>Pseudomonadati</taxon>
        <taxon>Pseudomonadota</taxon>
        <taxon>Betaproteobacteria</taxon>
        <taxon>Burkholderiales</taxon>
        <taxon>Burkholderiaceae</taxon>
        <taxon>Ralstonia</taxon>
        <taxon>Ralstonia solanacearum species complex</taxon>
    </lineage>
</organism>
<dbReference type="SFLD" id="SFLDG00358">
    <property type="entry name" value="Main_(cytGST)"/>
    <property type="match status" value="1"/>
</dbReference>
<dbReference type="SFLD" id="SFLDS00019">
    <property type="entry name" value="Glutathione_Transferase_(cytos"/>
    <property type="match status" value="1"/>
</dbReference>
<dbReference type="CDD" id="cd03188">
    <property type="entry name" value="GST_C_Beta"/>
    <property type="match status" value="1"/>
</dbReference>
<name>A0A0S4UH01_RALSL</name>
<gene>
    <name evidence="3" type="primary">gstB</name>
    <name evidence="3" type="ORF">PSS4_v1_2230006</name>
    <name evidence="4" type="ORF">RUN1985_v1_270075</name>
</gene>
<dbReference type="PROSITE" id="PS50405">
    <property type="entry name" value="GST_CTER"/>
    <property type="match status" value="1"/>
</dbReference>
<proteinExistence type="predicted"/>
<dbReference type="PROSITE" id="PS50404">
    <property type="entry name" value="GST_NTER"/>
    <property type="match status" value="1"/>
</dbReference>
<dbReference type="SUPFAM" id="SSF47616">
    <property type="entry name" value="GST C-terminal domain-like"/>
    <property type="match status" value="1"/>
</dbReference>
<dbReference type="InterPro" id="IPR004046">
    <property type="entry name" value="GST_C"/>
</dbReference>
<evidence type="ECO:0000313" key="3">
    <source>
        <dbReference type="EMBL" id="CUV21113.1"/>
    </source>
</evidence>
<dbReference type="SFLD" id="SFLDG01150">
    <property type="entry name" value="Main.1:_Beta-like"/>
    <property type="match status" value="1"/>
</dbReference>
<dbReference type="Pfam" id="PF00043">
    <property type="entry name" value="GST_C"/>
    <property type="match status" value="1"/>
</dbReference>
<dbReference type="AlphaFoldDB" id="A0A0S4UH01"/>
<dbReference type="CDD" id="cd03057">
    <property type="entry name" value="GST_N_Beta"/>
    <property type="match status" value="1"/>
</dbReference>
<keyword evidence="3" id="KW-0808">Transferase</keyword>
<dbReference type="EMBL" id="LN899824">
    <property type="protein sequence ID" value="CUV28679.1"/>
    <property type="molecule type" value="Genomic_DNA"/>
</dbReference>
<dbReference type="InterPro" id="IPR036249">
    <property type="entry name" value="Thioredoxin-like_sf"/>
</dbReference>
<evidence type="ECO:0000313" key="4">
    <source>
        <dbReference type="EMBL" id="CUV28679.1"/>
    </source>
</evidence>
<dbReference type="SUPFAM" id="SSF52833">
    <property type="entry name" value="Thioredoxin-like"/>
    <property type="match status" value="1"/>
</dbReference>
<sequence>MHRARRVRRRVSGGPAPLSNQSENTMKLYYFPGACSLSPHIVAREAGIPLQLVKVDLSTKRTEHGEDFHRISPKGAVPVLELDSGERLTEGPAITQYLADLKPESGLVPANGTMARYRLQEWLGWINSELHKSYSPLFNSSTPETVRQDRKDALHRQYALVEQHLAAHPWLLGERFSAADAYLFTVTNWAGHVGLDLSAFTALAAFQQRVASRPAVLAALEAEGLLSEAGA</sequence>
<feature type="domain" description="GST C-terminal" evidence="2">
    <location>
        <begin position="112"/>
        <end position="231"/>
    </location>
</feature>